<protein>
    <submittedName>
        <fullName evidence="3">Ribonuclease R</fullName>
        <ecNumber evidence="3">3.1.13.1</ecNumber>
    </submittedName>
</protein>
<dbReference type="InterPro" id="IPR012340">
    <property type="entry name" value="NA-bd_OB-fold"/>
</dbReference>
<dbReference type="PANTHER" id="PTHR23355:SF42">
    <property type="entry name" value="RIBONUCLEASE II, CHLOROPLASTIC_MITOCHONDRIAL"/>
    <property type="match status" value="1"/>
</dbReference>
<dbReference type="Pfam" id="PF18614">
    <property type="entry name" value="RNase_II_C_S1"/>
    <property type="match status" value="1"/>
</dbReference>
<name>A0A221W9E8_9PSEU</name>
<dbReference type="GO" id="GO:0003723">
    <property type="term" value="F:RNA binding"/>
    <property type="evidence" value="ECO:0007669"/>
    <property type="project" value="InterPro"/>
</dbReference>
<feature type="compositionally biased region" description="Basic and acidic residues" evidence="1">
    <location>
        <begin position="488"/>
        <end position="497"/>
    </location>
</feature>
<reference evidence="3 4" key="1">
    <citation type="submission" date="2017-07" db="EMBL/GenBank/DDBJ databases">
        <title>Complete genome sequence of Actinoalloteichus hoggarensis DSM 45943, type strain of Actinoalloteichus hoggarensis.</title>
        <authorList>
            <person name="Ruckert C."/>
            <person name="Nouioui I."/>
            <person name="Willmese J."/>
            <person name="van Wezel G."/>
            <person name="Klenk H.-P."/>
            <person name="Kalinowski J."/>
            <person name="Zotchev S.B."/>
        </authorList>
    </citation>
    <scope>NUCLEOTIDE SEQUENCE [LARGE SCALE GENOMIC DNA]</scope>
    <source>
        <strain evidence="3 4">DSM 45943</strain>
    </source>
</reference>
<dbReference type="Pfam" id="PF00773">
    <property type="entry name" value="RNB"/>
    <property type="match status" value="1"/>
</dbReference>
<evidence type="ECO:0000313" key="3">
    <source>
        <dbReference type="EMBL" id="ASO22236.1"/>
    </source>
</evidence>
<keyword evidence="4" id="KW-1185">Reference proteome</keyword>
<proteinExistence type="predicted"/>
<dbReference type="PANTHER" id="PTHR23355">
    <property type="entry name" value="RIBONUCLEASE"/>
    <property type="match status" value="1"/>
</dbReference>
<feature type="region of interest" description="Disordered" evidence="1">
    <location>
        <begin position="462"/>
        <end position="556"/>
    </location>
</feature>
<feature type="domain" description="RNB" evidence="2">
    <location>
        <begin position="49"/>
        <end position="367"/>
    </location>
</feature>
<dbReference type="SUPFAM" id="SSF50249">
    <property type="entry name" value="Nucleic acid-binding proteins"/>
    <property type="match status" value="1"/>
</dbReference>
<evidence type="ECO:0000313" key="4">
    <source>
        <dbReference type="Proteomes" id="UP000204221"/>
    </source>
</evidence>
<dbReference type="AlphaFoldDB" id="A0A221W9E8"/>
<dbReference type="Proteomes" id="UP000204221">
    <property type="component" value="Chromosome"/>
</dbReference>
<accession>A0A221W9E8</accession>
<feature type="compositionally biased region" description="Low complexity" evidence="1">
    <location>
        <begin position="498"/>
        <end position="510"/>
    </location>
</feature>
<dbReference type="InterPro" id="IPR001900">
    <property type="entry name" value="RNase_II/R"/>
</dbReference>
<dbReference type="SMART" id="SM00955">
    <property type="entry name" value="RNB"/>
    <property type="match status" value="1"/>
</dbReference>
<dbReference type="InterPro" id="IPR040596">
    <property type="entry name" value="RNase_II_C_S1"/>
</dbReference>
<gene>
    <name evidence="3" type="primary">rnr</name>
    <name evidence="3" type="ORF">AHOG_23130</name>
</gene>
<evidence type="ECO:0000256" key="1">
    <source>
        <dbReference type="SAM" id="MobiDB-lite"/>
    </source>
</evidence>
<dbReference type="EC" id="3.1.13.1" evidence="3"/>
<dbReference type="KEGG" id="ahg:AHOG_23130"/>
<evidence type="ECO:0000259" key="2">
    <source>
        <dbReference type="SMART" id="SM00955"/>
    </source>
</evidence>
<dbReference type="GO" id="GO:0000932">
    <property type="term" value="C:P-body"/>
    <property type="evidence" value="ECO:0007669"/>
    <property type="project" value="TreeGrafter"/>
</dbReference>
<organism evidence="3 4">
    <name type="scientific">Actinoalloteichus hoggarensis</name>
    <dbReference type="NCBI Taxonomy" id="1470176"/>
    <lineage>
        <taxon>Bacteria</taxon>
        <taxon>Bacillati</taxon>
        <taxon>Actinomycetota</taxon>
        <taxon>Actinomycetes</taxon>
        <taxon>Pseudonocardiales</taxon>
        <taxon>Pseudonocardiaceae</taxon>
        <taxon>Actinoalloteichus</taxon>
    </lineage>
</organism>
<dbReference type="GO" id="GO:0008859">
    <property type="term" value="F:exoribonuclease II activity"/>
    <property type="evidence" value="ECO:0007669"/>
    <property type="project" value="UniProtKB-EC"/>
</dbReference>
<keyword evidence="3" id="KW-0378">Hydrolase</keyword>
<dbReference type="EMBL" id="CP022521">
    <property type="protein sequence ID" value="ASO22236.1"/>
    <property type="molecule type" value="Genomic_DNA"/>
</dbReference>
<sequence length="556" mass="58444">MPARTSRSTAAGLDFSQVRAEFDLPSEFPPGVLVEAEQAAGRDLAPGPRRDATDLPLASIDPAGAKDLDQIMYLERRRRGYRVHYAIADLGAVVVPGGLLDAEVRRRGQTLYLPDGVIPLHPPVLSEDAASLLPDRVRPAVLWTMDLDADGEVESASVCRALVRSVACLDFDTVADSLAAGTPHPSIALLPELGRLRRALAQRRGAIELELPDQQVVPDGAGGWRPAIRRRSEIDDWNAEISLLTGMVAAEIMVDAGVGVLRTLPEPEAAAVERLRADARALGVPWPPDVQPARLLAGLDPVRPESMALFMDATRLLRGAGYTAFDAGAPAQNGHAGIGAPYAHVTAPLRRLVDRFGTEICLAAQAGVEPAEWVLAALPRLPSLMGASDQLAGRVERACVSQSEAWALAPRVGEEFEATVVRSGDNGSELFITDPPVLARHAVGLPLGGRLRVRLTSADPITRRVRLEPMPTDSMPVDPAPTDPTPVDDERGTDGDRPPGAGPAEGVAGETDSRGTYGLGVVGTAVGAAGGGARPVERVPGSGASGDVRLSESAES</sequence>
<dbReference type="GO" id="GO:0006402">
    <property type="term" value="P:mRNA catabolic process"/>
    <property type="evidence" value="ECO:0007669"/>
    <property type="project" value="TreeGrafter"/>
</dbReference>
<dbReference type="InterPro" id="IPR050180">
    <property type="entry name" value="RNR_Ribonuclease"/>
</dbReference>